<comment type="caution">
    <text evidence="10">The sequence shown here is derived from an EMBL/GenBank/DDBJ whole genome shotgun (WGS) entry which is preliminary data.</text>
</comment>
<accession>A0A2S4HF94</accession>
<sequence>MRQEDLFARARPLDVGRFAKMTVMLSFVLVAVGAWANWARLDEQVRSVGKVIVSSRSQIIQVVDGGVLQALHVKEGDTVKAGQLLAELDRARFAASAEETRSKALNLRANSERLRAELAGSLEIAFSPEVLEDQSLVARQTNLHQRRLQQQREQEESLRKSLALAREELDSLEELSKTGDAAQSELLSARRQVVDLQAELANNKNEYRRDAQEQLASTQGELEQVVQVLKQRDEALEATYITSPMNGTVKNVQITTMGAVLKSGDEIMQIVPADEPFLVEARIYSKDVAFVRRDLMANVKLDAYDFTVYGGLRGKVVYVSPDTIEEDLKQNEDPYYRALIEINEVPERTREEQIEIIPGMTCTVEIITGNKTVAQYVMKPLLRGSAAALTER</sequence>
<evidence type="ECO:0000256" key="5">
    <source>
        <dbReference type="ARBA" id="ARBA00023136"/>
    </source>
</evidence>
<organism evidence="10 11">
    <name type="scientific">Zhongshania marina</name>
    <dbReference type="NCBI Taxonomy" id="2304603"/>
    <lineage>
        <taxon>Bacteria</taxon>
        <taxon>Pseudomonadati</taxon>
        <taxon>Pseudomonadota</taxon>
        <taxon>Gammaproteobacteria</taxon>
        <taxon>Cellvibrionales</taxon>
        <taxon>Spongiibacteraceae</taxon>
        <taxon>Zhongshania</taxon>
    </lineage>
</organism>
<evidence type="ECO:0000259" key="8">
    <source>
        <dbReference type="Pfam" id="PF25917"/>
    </source>
</evidence>
<feature type="coiled-coil region" evidence="6">
    <location>
        <begin position="148"/>
        <end position="228"/>
    </location>
</feature>
<dbReference type="GO" id="GO:0016020">
    <property type="term" value="C:membrane"/>
    <property type="evidence" value="ECO:0007669"/>
    <property type="project" value="UniProtKB-SubCell"/>
</dbReference>
<dbReference type="AlphaFoldDB" id="A0A2S4HF94"/>
<dbReference type="Gene3D" id="2.40.30.170">
    <property type="match status" value="1"/>
</dbReference>
<evidence type="ECO:0000313" key="11">
    <source>
        <dbReference type="Proteomes" id="UP000237222"/>
    </source>
</evidence>
<evidence type="ECO:0000256" key="3">
    <source>
        <dbReference type="ARBA" id="ARBA00022692"/>
    </source>
</evidence>
<evidence type="ECO:0000259" key="9">
    <source>
        <dbReference type="Pfam" id="PF26002"/>
    </source>
</evidence>
<keyword evidence="5 7" id="KW-0472">Membrane</keyword>
<dbReference type="Pfam" id="PF26002">
    <property type="entry name" value="Beta-barrel_AprE"/>
    <property type="match status" value="1"/>
</dbReference>
<dbReference type="InterPro" id="IPR058982">
    <property type="entry name" value="Beta-barrel_AprE"/>
</dbReference>
<keyword evidence="3 7" id="KW-0812">Transmembrane</keyword>
<comment type="subcellular location">
    <subcellularLocation>
        <location evidence="1">Membrane</location>
        <topology evidence="1">Single-pass membrane protein</topology>
    </subcellularLocation>
</comment>
<dbReference type="Proteomes" id="UP000237222">
    <property type="component" value="Unassembled WGS sequence"/>
</dbReference>
<evidence type="ECO:0000256" key="7">
    <source>
        <dbReference type="SAM" id="Phobius"/>
    </source>
</evidence>
<protein>
    <submittedName>
        <fullName evidence="10">Hemolysin secretion protein D</fullName>
    </submittedName>
</protein>
<evidence type="ECO:0000256" key="2">
    <source>
        <dbReference type="ARBA" id="ARBA00009477"/>
    </source>
</evidence>
<evidence type="ECO:0000256" key="6">
    <source>
        <dbReference type="SAM" id="Coils"/>
    </source>
</evidence>
<proteinExistence type="inferred from homology"/>
<dbReference type="PANTHER" id="PTHR30386">
    <property type="entry name" value="MEMBRANE FUSION SUBUNIT OF EMRAB-TOLC MULTIDRUG EFFLUX PUMP"/>
    <property type="match status" value="1"/>
</dbReference>
<dbReference type="PRINTS" id="PR01490">
    <property type="entry name" value="RTXTOXIND"/>
</dbReference>
<name>A0A2S4HF94_9GAMM</name>
<comment type="similarity">
    <text evidence="2">Belongs to the membrane fusion protein (MFP) (TC 8.A.1) family.</text>
</comment>
<dbReference type="InterPro" id="IPR050739">
    <property type="entry name" value="MFP"/>
</dbReference>
<evidence type="ECO:0000256" key="4">
    <source>
        <dbReference type="ARBA" id="ARBA00022989"/>
    </source>
</evidence>
<feature type="domain" description="AprE-like beta-barrel" evidence="9">
    <location>
        <begin position="278"/>
        <end position="369"/>
    </location>
</feature>
<dbReference type="Gene3D" id="2.40.50.100">
    <property type="match status" value="1"/>
</dbReference>
<dbReference type="RefSeq" id="WP_103684480.1">
    <property type="nucleotide sequence ID" value="NZ_PQGG01000026.1"/>
</dbReference>
<dbReference type="InterPro" id="IPR058625">
    <property type="entry name" value="MdtA-like_BSH"/>
</dbReference>
<gene>
    <name evidence="10" type="ORF">C0068_10665</name>
</gene>
<dbReference type="PANTHER" id="PTHR30386:SF26">
    <property type="entry name" value="TRANSPORT PROTEIN COMB"/>
    <property type="match status" value="1"/>
</dbReference>
<keyword evidence="4 7" id="KW-1133">Transmembrane helix</keyword>
<evidence type="ECO:0000256" key="1">
    <source>
        <dbReference type="ARBA" id="ARBA00004167"/>
    </source>
</evidence>
<keyword evidence="6" id="KW-0175">Coiled coil</keyword>
<dbReference type="EMBL" id="PQGG01000026">
    <property type="protein sequence ID" value="POP52662.1"/>
    <property type="molecule type" value="Genomic_DNA"/>
</dbReference>
<dbReference type="OrthoDB" id="9775513at2"/>
<feature type="domain" description="Multidrug resistance protein MdtA-like barrel-sandwich hybrid" evidence="8">
    <location>
        <begin position="65"/>
        <end position="270"/>
    </location>
</feature>
<reference evidence="10" key="1">
    <citation type="submission" date="2018-01" db="EMBL/GenBank/DDBJ databases">
        <authorList>
            <person name="Yu X.-D."/>
        </authorList>
    </citation>
    <scope>NUCLEOTIDE SEQUENCE</scope>
    <source>
        <strain evidence="10">ZX-21</strain>
    </source>
</reference>
<dbReference type="SUPFAM" id="SSF111369">
    <property type="entry name" value="HlyD-like secretion proteins"/>
    <property type="match status" value="1"/>
</dbReference>
<evidence type="ECO:0000313" key="10">
    <source>
        <dbReference type="EMBL" id="POP52662.1"/>
    </source>
</evidence>
<feature type="transmembrane region" description="Helical" evidence="7">
    <location>
        <begin position="21"/>
        <end position="38"/>
    </location>
</feature>
<dbReference type="Pfam" id="PF25917">
    <property type="entry name" value="BSH_RND"/>
    <property type="match status" value="1"/>
</dbReference>